<reference evidence="4 5" key="1">
    <citation type="submission" date="2017-08" db="EMBL/GenBank/DDBJ databases">
        <authorList>
            <person name="de Groot N.N."/>
        </authorList>
    </citation>
    <scope>NUCLEOTIDE SEQUENCE [LARGE SCALE GENOMIC DNA]</scope>
    <source>
        <strain evidence="4 5">JC85</strain>
    </source>
</reference>
<organism evidence="4 5">
    <name type="scientific">Rhizobium subbaraonis</name>
    <dbReference type="NCBI Taxonomy" id="908946"/>
    <lineage>
        <taxon>Bacteria</taxon>
        <taxon>Pseudomonadati</taxon>
        <taxon>Pseudomonadota</taxon>
        <taxon>Alphaproteobacteria</taxon>
        <taxon>Hyphomicrobiales</taxon>
        <taxon>Rhizobiaceae</taxon>
        <taxon>Rhizobium/Agrobacterium group</taxon>
        <taxon>Rhizobium</taxon>
    </lineage>
</organism>
<accession>A0A285U2Q9</accession>
<feature type="domain" description="Double Cache" evidence="3">
    <location>
        <begin position="39"/>
        <end position="280"/>
    </location>
</feature>
<feature type="region of interest" description="Disordered" evidence="1">
    <location>
        <begin position="351"/>
        <end position="372"/>
    </location>
</feature>
<dbReference type="EMBL" id="OBQD01000002">
    <property type="protein sequence ID" value="SOC36109.1"/>
    <property type="molecule type" value="Genomic_DNA"/>
</dbReference>
<dbReference type="GO" id="GO:0016301">
    <property type="term" value="F:kinase activity"/>
    <property type="evidence" value="ECO:0007669"/>
    <property type="project" value="UniProtKB-KW"/>
</dbReference>
<dbReference type="AlphaFoldDB" id="A0A285U2Q9"/>
<gene>
    <name evidence="4" type="ORF">SAMN05892877_102343</name>
</gene>
<dbReference type="InterPro" id="IPR029150">
    <property type="entry name" value="dCache_3"/>
</dbReference>
<dbReference type="Gene3D" id="3.30.450.20">
    <property type="entry name" value="PAS domain"/>
    <property type="match status" value="1"/>
</dbReference>
<evidence type="ECO:0000259" key="3">
    <source>
        <dbReference type="Pfam" id="PF14827"/>
    </source>
</evidence>
<keyword evidence="2" id="KW-0472">Membrane</keyword>
<dbReference type="RefSeq" id="WP_176526647.1">
    <property type="nucleotide sequence ID" value="NZ_OBQD01000002.1"/>
</dbReference>
<dbReference type="SUPFAM" id="SSF103190">
    <property type="entry name" value="Sensory domain-like"/>
    <property type="match status" value="1"/>
</dbReference>
<protein>
    <submittedName>
        <fullName evidence="4">Two-component sensor kinase</fullName>
    </submittedName>
</protein>
<feature type="transmembrane region" description="Helical" evidence="2">
    <location>
        <begin position="289"/>
        <end position="311"/>
    </location>
</feature>
<sequence length="372" mass="39797">MTLDKSLSLAAAALIALTLAIGGWALQRDERALLSDAQTREIEVTALVLATAMDQAATLSATQAETIARDPEVASLMRAGDRESLVAKSRPTLELLGNLAGVEVLHFHTADMKSFLRVWEPDNFGQDLSRFRPMIVAVNHDRRLRKGLELGVRGLSLRAVSALMDGEQLVGTVEVGVDLKSLTELAKAATGADFALFLDASAGVSEDGTASAETGLKMEAATDTGLFQRLRDGGQVRLSRDSYLEKVEIGGQTLGMMGRPLLDFSGRMIGTIVVTRDLTELEGHLSRSLVTIAAVCVVGFLVVFSTVMAVLRGLLLRPLQRLTAQLRDGEGLDQADGLSSVPEFRELQQAVRDAAGAGKPPPALSLRAENRR</sequence>
<keyword evidence="4" id="KW-0808">Transferase</keyword>
<keyword evidence="4" id="KW-0418">Kinase</keyword>
<dbReference type="Proteomes" id="UP000219167">
    <property type="component" value="Unassembled WGS sequence"/>
</dbReference>
<dbReference type="Pfam" id="PF14827">
    <property type="entry name" value="dCache_3"/>
    <property type="match status" value="1"/>
</dbReference>
<keyword evidence="2" id="KW-1133">Transmembrane helix</keyword>
<name>A0A285U2Q9_9HYPH</name>
<evidence type="ECO:0000256" key="2">
    <source>
        <dbReference type="SAM" id="Phobius"/>
    </source>
</evidence>
<evidence type="ECO:0000256" key="1">
    <source>
        <dbReference type="SAM" id="MobiDB-lite"/>
    </source>
</evidence>
<keyword evidence="5" id="KW-1185">Reference proteome</keyword>
<evidence type="ECO:0000313" key="4">
    <source>
        <dbReference type="EMBL" id="SOC36109.1"/>
    </source>
</evidence>
<proteinExistence type="predicted"/>
<dbReference type="InterPro" id="IPR029151">
    <property type="entry name" value="Sensor-like_sf"/>
</dbReference>
<evidence type="ECO:0000313" key="5">
    <source>
        <dbReference type="Proteomes" id="UP000219167"/>
    </source>
</evidence>
<keyword evidence="2" id="KW-0812">Transmembrane</keyword>